<dbReference type="AlphaFoldDB" id="A0A1G2U0H6"/>
<dbReference type="FunFam" id="3.10.50.30:FF:000001">
    <property type="entry name" value="Transcription elongation factor GreA"/>
    <property type="match status" value="1"/>
</dbReference>
<evidence type="ECO:0000256" key="1">
    <source>
        <dbReference type="ARBA" id="ARBA00008213"/>
    </source>
</evidence>
<gene>
    <name evidence="8" type="primary">greA</name>
    <name evidence="12" type="ORF">A2920_02945</name>
</gene>
<dbReference type="PIRSF" id="PIRSF006092">
    <property type="entry name" value="GreA_GreB"/>
    <property type="match status" value="1"/>
</dbReference>
<comment type="function">
    <text evidence="6 8 9">Necessary for efficient RNA polymerase transcription elongation past template-encoded arresting sites. The arresting sites in DNA have the property of trapping a certain fraction of elongating RNA polymerases that pass through, resulting in locked ternary complexes. Cleavage of the nascent transcript by cleavage factors such as GreA or GreB allows the resumption of elongation from the new 3'terminus. GreA releases sequences of 2 to 3 nucleotides.</text>
</comment>
<evidence type="ECO:0000313" key="12">
    <source>
        <dbReference type="EMBL" id="OHB03004.1"/>
    </source>
</evidence>
<dbReference type="Pfam" id="PF01272">
    <property type="entry name" value="GreA_GreB"/>
    <property type="match status" value="1"/>
</dbReference>
<dbReference type="NCBIfam" id="NF001263">
    <property type="entry name" value="PRK00226.1-4"/>
    <property type="match status" value="1"/>
</dbReference>
<evidence type="ECO:0000256" key="3">
    <source>
        <dbReference type="ARBA" id="ARBA00023015"/>
    </source>
</evidence>
<proteinExistence type="inferred from homology"/>
<feature type="domain" description="Transcription elongation factor GreA/GreB N-terminal" evidence="11">
    <location>
        <begin position="7"/>
        <end position="76"/>
    </location>
</feature>
<dbReference type="InterPro" id="IPR028624">
    <property type="entry name" value="Tscrpt_elong_fac_GreA/B"/>
</dbReference>
<dbReference type="GO" id="GO:0003677">
    <property type="term" value="F:DNA binding"/>
    <property type="evidence" value="ECO:0007669"/>
    <property type="project" value="UniProtKB-UniRule"/>
</dbReference>
<dbReference type="GO" id="GO:0032784">
    <property type="term" value="P:regulation of DNA-templated transcription elongation"/>
    <property type="evidence" value="ECO:0007669"/>
    <property type="project" value="UniProtKB-UniRule"/>
</dbReference>
<dbReference type="InterPro" id="IPR001437">
    <property type="entry name" value="Tscrpt_elong_fac_GreA/B_C"/>
</dbReference>
<evidence type="ECO:0000313" key="13">
    <source>
        <dbReference type="Proteomes" id="UP000179283"/>
    </source>
</evidence>
<dbReference type="Gene3D" id="3.10.50.30">
    <property type="entry name" value="Transcription elongation factor, GreA/GreB, C-terminal domain"/>
    <property type="match status" value="1"/>
</dbReference>
<dbReference type="Proteomes" id="UP000179283">
    <property type="component" value="Unassembled WGS sequence"/>
</dbReference>
<dbReference type="InterPro" id="IPR018151">
    <property type="entry name" value="TF_GreA/GreB_CS"/>
</dbReference>
<dbReference type="InterPro" id="IPR036953">
    <property type="entry name" value="GreA/GreB_C_sf"/>
</dbReference>
<dbReference type="GO" id="GO:0006354">
    <property type="term" value="P:DNA-templated transcription elongation"/>
    <property type="evidence" value="ECO:0007669"/>
    <property type="project" value="TreeGrafter"/>
</dbReference>
<keyword evidence="4 8" id="KW-0238">DNA-binding</keyword>
<dbReference type="InterPro" id="IPR022691">
    <property type="entry name" value="Tscrpt_elong_fac_GreA/B_N"/>
</dbReference>
<dbReference type="InterPro" id="IPR036805">
    <property type="entry name" value="Tscrpt_elong_fac_GreA/B_N_sf"/>
</dbReference>
<keyword evidence="12" id="KW-0648">Protein biosynthesis</keyword>
<comment type="caution">
    <text evidence="12">The sequence shown here is derived from an EMBL/GenBank/DDBJ whole genome shotgun (WGS) entry which is preliminary data.</text>
</comment>
<reference evidence="12 13" key="1">
    <citation type="journal article" date="2016" name="Nat. Commun.">
        <title>Thousands of microbial genomes shed light on interconnected biogeochemical processes in an aquifer system.</title>
        <authorList>
            <person name="Anantharaman K."/>
            <person name="Brown C.T."/>
            <person name="Hug L.A."/>
            <person name="Sharon I."/>
            <person name="Castelle C.J."/>
            <person name="Probst A.J."/>
            <person name="Thomas B.C."/>
            <person name="Singh A."/>
            <person name="Wilkins M.J."/>
            <person name="Karaoz U."/>
            <person name="Brodie E.L."/>
            <person name="Williams K.H."/>
            <person name="Hubbard S.S."/>
            <person name="Banfield J.F."/>
        </authorList>
    </citation>
    <scope>NUCLEOTIDE SEQUENCE [LARGE SCALE GENOMIC DNA]</scope>
</reference>
<evidence type="ECO:0000256" key="9">
    <source>
        <dbReference type="RuleBase" id="RU000556"/>
    </source>
</evidence>
<dbReference type="PROSITE" id="PS00829">
    <property type="entry name" value="GREAB_1"/>
    <property type="match status" value="1"/>
</dbReference>
<evidence type="ECO:0000256" key="7">
    <source>
        <dbReference type="ARBA" id="ARBA00030776"/>
    </source>
</evidence>
<evidence type="ECO:0000259" key="11">
    <source>
        <dbReference type="Pfam" id="PF03449"/>
    </source>
</evidence>
<accession>A0A1G2U0H6</accession>
<dbReference type="SUPFAM" id="SSF46557">
    <property type="entry name" value="GreA transcript cleavage protein, N-terminal domain"/>
    <property type="match status" value="1"/>
</dbReference>
<dbReference type="HAMAP" id="MF_00105">
    <property type="entry name" value="GreA_GreB"/>
    <property type="match status" value="1"/>
</dbReference>
<protein>
    <recommendedName>
        <fullName evidence="2 8">Transcription elongation factor GreA</fullName>
    </recommendedName>
    <alternativeName>
        <fullName evidence="7 8">Transcript cleavage factor GreA</fullName>
    </alternativeName>
</protein>
<dbReference type="Gene3D" id="1.10.287.180">
    <property type="entry name" value="Transcription elongation factor, GreA/GreB, N-terminal domain"/>
    <property type="match status" value="1"/>
</dbReference>
<dbReference type="Pfam" id="PF03449">
    <property type="entry name" value="GreA_GreB_N"/>
    <property type="match status" value="1"/>
</dbReference>
<dbReference type="PANTHER" id="PTHR30437:SF4">
    <property type="entry name" value="TRANSCRIPTION ELONGATION FACTOR GREA"/>
    <property type="match status" value="1"/>
</dbReference>
<keyword evidence="3 8" id="KW-0805">Transcription regulation</keyword>
<dbReference type="InterPro" id="IPR023459">
    <property type="entry name" value="Tscrpt_elong_fac_GreA/B_fam"/>
</dbReference>
<keyword evidence="12" id="KW-0251">Elongation factor</keyword>
<dbReference type="InterPro" id="IPR006359">
    <property type="entry name" value="Tscrpt_elong_fac_GreA"/>
</dbReference>
<dbReference type="FunFam" id="1.10.287.180:FF:000001">
    <property type="entry name" value="Transcription elongation factor GreA"/>
    <property type="match status" value="1"/>
</dbReference>
<dbReference type="GO" id="GO:0070063">
    <property type="term" value="F:RNA polymerase binding"/>
    <property type="evidence" value="ECO:0007669"/>
    <property type="project" value="InterPro"/>
</dbReference>
<evidence type="ECO:0000256" key="6">
    <source>
        <dbReference type="ARBA" id="ARBA00024916"/>
    </source>
</evidence>
<keyword evidence="5 8" id="KW-0804">Transcription</keyword>
<name>A0A1G2U0H6_9BACT</name>
<organism evidence="12 13">
    <name type="scientific">Candidatus Zambryskibacteria bacterium RIFCSPLOWO2_01_FULL_43_17</name>
    <dbReference type="NCBI Taxonomy" id="1802760"/>
    <lineage>
        <taxon>Bacteria</taxon>
        <taxon>Candidatus Zambryskiibacteriota</taxon>
    </lineage>
</organism>
<feature type="domain" description="Transcription elongation factor GreA/GreB C-terminal" evidence="10">
    <location>
        <begin position="82"/>
        <end position="155"/>
    </location>
</feature>
<sequence length="155" mass="17174">MNEETSYLTKEKFEELKKELDYLRTIKRKEVAENLEYAKGLGDLSENAEYHEARDTQAAVEDRIARIEMMLKSASIVSAHGTDVVSIGSEVTVEKAKGGEKQTFTLVGSEEADMSTGKISMKSPFGVAIMGKKKGETFSFTTPSGKMEYKVTTIK</sequence>
<evidence type="ECO:0000256" key="4">
    <source>
        <dbReference type="ARBA" id="ARBA00023125"/>
    </source>
</evidence>
<evidence type="ECO:0000256" key="2">
    <source>
        <dbReference type="ARBA" id="ARBA00013729"/>
    </source>
</evidence>
<comment type="similarity">
    <text evidence="1 8 9">Belongs to the GreA/GreB family.</text>
</comment>
<dbReference type="PANTHER" id="PTHR30437">
    <property type="entry name" value="TRANSCRIPTION ELONGATION FACTOR GREA"/>
    <property type="match status" value="1"/>
</dbReference>
<dbReference type="EMBL" id="MHWD01000027">
    <property type="protein sequence ID" value="OHB03004.1"/>
    <property type="molecule type" value="Genomic_DNA"/>
</dbReference>
<evidence type="ECO:0000256" key="8">
    <source>
        <dbReference type="HAMAP-Rule" id="MF_00105"/>
    </source>
</evidence>
<dbReference type="SUPFAM" id="SSF54534">
    <property type="entry name" value="FKBP-like"/>
    <property type="match status" value="1"/>
</dbReference>
<evidence type="ECO:0000256" key="5">
    <source>
        <dbReference type="ARBA" id="ARBA00023163"/>
    </source>
</evidence>
<dbReference type="NCBIfam" id="TIGR01462">
    <property type="entry name" value="greA"/>
    <property type="match status" value="1"/>
</dbReference>
<dbReference type="GO" id="GO:0003746">
    <property type="term" value="F:translation elongation factor activity"/>
    <property type="evidence" value="ECO:0007669"/>
    <property type="project" value="UniProtKB-KW"/>
</dbReference>
<evidence type="ECO:0000259" key="10">
    <source>
        <dbReference type="Pfam" id="PF01272"/>
    </source>
</evidence>